<dbReference type="EMBL" id="JAPDRL010000007">
    <property type="protein sequence ID" value="KAJ9668381.1"/>
    <property type="molecule type" value="Genomic_DNA"/>
</dbReference>
<sequence length="381" mass="42818">MVEVEAARAAAAPLIKDVQKCVLDFSDLDISTVLRSLANLKCRACDLMDLLFLTGLAGLISDTLAEMKSATQSKLLDMASEVRAPIHRKKTGSIRACADFGQPKLKDKDSFFKVDRDPVPKDTVEPVPFSDVYQVKPTVAVGLTYLHFCKCENLRAKVQVDNVENERFTPRLSWCFPLHVKTGIQHGEASTNGRDVGLYRGTMDHEIDIPIPFPSSYQKDEDPEVVCWLTKVDSGSARNHRVKGFPRNISKNGFTLRFFTWWDTLLYGATAQWVAFSKNRNDLCGSNKPYAEPQFQTAGADLVWTFDRQFEKTHSIFFALNCIDLDCTKDARIRSWIKESTAEKVVLRVETWDDSRMWAAGVSCIAIAMTSVLERDGTAQL</sequence>
<dbReference type="Pfam" id="PF09458">
    <property type="entry name" value="H_lectin"/>
    <property type="match status" value="3"/>
</dbReference>
<evidence type="ECO:0000313" key="2">
    <source>
        <dbReference type="EMBL" id="KAJ9668381.1"/>
    </source>
</evidence>
<evidence type="ECO:0000313" key="3">
    <source>
        <dbReference type="Proteomes" id="UP001172684"/>
    </source>
</evidence>
<feature type="domain" description="H-type lectin" evidence="1">
    <location>
        <begin position="126"/>
        <end position="169"/>
    </location>
</feature>
<keyword evidence="3" id="KW-1185">Reference proteome</keyword>
<organism evidence="2 3">
    <name type="scientific">Coniosporium apollinis</name>
    <dbReference type="NCBI Taxonomy" id="61459"/>
    <lineage>
        <taxon>Eukaryota</taxon>
        <taxon>Fungi</taxon>
        <taxon>Dikarya</taxon>
        <taxon>Ascomycota</taxon>
        <taxon>Pezizomycotina</taxon>
        <taxon>Dothideomycetes</taxon>
        <taxon>Dothideomycetes incertae sedis</taxon>
        <taxon>Coniosporium</taxon>
    </lineage>
</organism>
<feature type="domain" description="H-type lectin" evidence="1">
    <location>
        <begin position="210"/>
        <end position="276"/>
    </location>
</feature>
<proteinExistence type="predicted"/>
<dbReference type="Proteomes" id="UP001172684">
    <property type="component" value="Unassembled WGS sequence"/>
</dbReference>
<evidence type="ECO:0000259" key="1">
    <source>
        <dbReference type="Pfam" id="PF09458"/>
    </source>
</evidence>
<dbReference type="InterPro" id="IPR052487">
    <property type="entry name" value="Galactose-binding_lectin"/>
</dbReference>
<accession>A0ABQ9P322</accession>
<dbReference type="PANTHER" id="PTHR46938">
    <property type="entry name" value="DISCOIDIN-1 SUBUNIT A-RELATED-RELATED"/>
    <property type="match status" value="1"/>
</dbReference>
<feature type="domain" description="H-type lectin" evidence="1">
    <location>
        <begin position="305"/>
        <end position="367"/>
    </location>
</feature>
<gene>
    <name evidence="2" type="ORF">H2201_001429</name>
</gene>
<dbReference type="SUPFAM" id="SSF141086">
    <property type="entry name" value="Agglutinin HPA-like"/>
    <property type="match status" value="3"/>
</dbReference>
<dbReference type="InterPro" id="IPR037221">
    <property type="entry name" value="H-type_lectin_dom_sf"/>
</dbReference>
<comment type="caution">
    <text evidence="2">The sequence shown here is derived from an EMBL/GenBank/DDBJ whole genome shotgun (WGS) entry which is preliminary data.</text>
</comment>
<reference evidence="2" key="1">
    <citation type="submission" date="2022-10" db="EMBL/GenBank/DDBJ databases">
        <title>Culturing micro-colonial fungi from biological soil crusts in the Mojave desert and describing Neophaeococcomyces mojavensis, and introducing the new genera and species Taxawa tesnikishii.</title>
        <authorList>
            <person name="Kurbessoian T."/>
            <person name="Stajich J.E."/>
        </authorList>
    </citation>
    <scope>NUCLEOTIDE SEQUENCE</scope>
    <source>
        <strain evidence="2">TK_1</strain>
    </source>
</reference>
<dbReference type="Gene3D" id="2.60.40.2080">
    <property type="match status" value="3"/>
</dbReference>
<name>A0ABQ9P322_9PEZI</name>
<protein>
    <recommendedName>
        <fullName evidence="1">H-type lectin domain-containing protein</fullName>
    </recommendedName>
</protein>
<dbReference type="PANTHER" id="PTHR46938:SF1">
    <property type="entry name" value="DISCOIDIN-1 SUBUNIT A-RELATED"/>
    <property type="match status" value="1"/>
</dbReference>
<dbReference type="InterPro" id="IPR019019">
    <property type="entry name" value="H-type_lectin_domain"/>
</dbReference>